<feature type="region of interest" description="Disordered" evidence="1">
    <location>
        <begin position="337"/>
        <end position="363"/>
    </location>
</feature>
<evidence type="ECO:0000313" key="2">
    <source>
        <dbReference type="EMBL" id="ASA34834.1"/>
    </source>
</evidence>
<evidence type="ECO:0000256" key="1">
    <source>
        <dbReference type="SAM" id="MobiDB-lite"/>
    </source>
</evidence>
<geneLocation type="plastid" evidence="2"/>
<dbReference type="AlphaFoldDB" id="A0A1Z2QTN7"/>
<proteinExistence type="predicted"/>
<reference evidence="2" key="1">
    <citation type="journal article" date="2017" name="Am. J. Bot.">
        <title>The East Asian origin of the giant lobelias.</title>
        <authorList>
            <person name="Knox E.B."/>
            <person name="Li C."/>
        </authorList>
    </citation>
    <scope>NUCLEOTIDE SEQUENCE</scope>
</reference>
<sequence>MVLFNLFIGVGFDSEFRRTLVRLENLKTSLSNRPLSRLKRNCVCYTSGGSSSSFNDTYFEVFLEITLKLGDPEIIYRSWNTVRLGNGDNWQAILDYMKEEGANQVVQRHNFFFRNADSIAATKACLFAHLQGALLERTENTTYDITVAYWWGAWKQFLFEGTQPLPESVSNVDVVARNALRDVIECKLKNRPYTMQEYKPYVHAWLKLRDFLKRVLEILDRCDLHYQKTRADYLVTQIAKENFEALKSFDTEFCFYPAGLSTEQKHLAICCKLFGDEGFLNLCLDLHDYEGDNSGWADNYSVPNDPEFDWKYTTGFGEDPFYEWEYETQLRFAEGAEWDGTDAEYSESESAEETESDWEQESD</sequence>
<dbReference type="EMBL" id="MF061174">
    <property type="protein sequence ID" value="ASA34834.1"/>
    <property type="molecule type" value="Genomic_DNA"/>
</dbReference>
<accession>A0A1Z2QTN7</accession>
<gene>
    <name evidence="2" type="primary">ORF363</name>
    <name evidence="2" type="ORF">Hy_tri1Pt0328</name>
</gene>
<dbReference type="RefSeq" id="YP_009403641.1">
    <property type="nucleotide sequence ID" value="NC_035362.1"/>
</dbReference>
<organism evidence="2">
    <name type="scientific">Hypsela tridens</name>
    <dbReference type="NCBI Taxonomy" id="2010880"/>
    <lineage>
        <taxon>Eukaryota</taxon>
        <taxon>Viridiplantae</taxon>
        <taxon>Streptophyta</taxon>
        <taxon>Embryophyta</taxon>
        <taxon>Tracheophyta</taxon>
        <taxon>Spermatophyta</taxon>
        <taxon>Magnoliopsida</taxon>
        <taxon>eudicotyledons</taxon>
        <taxon>Gunneridae</taxon>
        <taxon>Pentapetalae</taxon>
        <taxon>asterids</taxon>
        <taxon>campanulids</taxon>
        <taxon>Asterales</taxon>
        <taxon>Campanulaceae</taxon>
        <taxon>Hypsela</taxon>
    </lineage>
</organism>
<protein>
    <submittedName>
        <fullName evidence="2">Uncharacterized protein</fullName>
    </submittedName>
</protein>
<dbReference type="GeneID" id="33368094"/>
<name>A0A1Z2QTN7_9ASTR</name>
<keyword evidence="2" id="KW-0934">Plastid</keyword>